<dbReference type="Proteomes" id="UP000006729">
    <property type="component" value="Chromosome 5"/>
</dbReference>
<organism evidence="1 2">
    <name type="scientific">Populus trichocarpa</name>
    <name type="common">Western balsam poplar</name>
    <name type="synonym">Populus balsamifera subsp. trichocarpa</name>
    <dbReference type="NCBI Taxonomy" id="3694"/>
    <lineage>
        <taxon>Eukaryota</taxon>
        <taxon>Viridiplantae</taxon>
        <taxon>Streptophyta</taxon>
        <taxon>Embryophyta</taxon>
        <taxon>Tracheophyta</taxon>
        <taxon>Spermatophyta</taxon>
        <taxon>Magnoliopsida</taxon>
        <taxon>eudicotyledons</taxon>
        <taxon>Gunneridae</taxon>
        <taxon>Pentapetalae</taxon>
        <taxon>rosids</taxon>
        <taxon>fabids</taxon>
        <taxon>Malpighiales</taxon>
        <taxon>Salicaceae</taxon>
        <taxon>Saliceae</taxon>
        <taxon>Populus</taxon>
    </lineage>
</organism>
<evidence type="ECO:0000313" key="2">
    <source>
        <dbReference type="Proteomes" id="UP000006729"/>
    </source>
</evidence>
<name>A0ACC0T0T2_POPTR</name>
<keyword evidence="2" id="KW-1185">Reference proteome</keyword>
<comment type="caution">
    <text evidence="1">The sequence shown here is derived from an EMBL/GenBank/DDBJ whole genome shotgun (WGS) entry which is preliminary data.</text>
</comment>
<protein>
    <submittedName>
        <fullName evidence="1">Uncharacterized protein</fullName>
    </submittedName>
</protein>
<sequence>MMESSAHFSESVNQLNFLALWFLLWLSRPEFVLRGWLAGSLLNISQVVTLMTCAFSFDVVVQPFTTMIKSFR</sequence>
<dbReference type="EMBL" id="CM009294">
    <property type="protein sequence ID" value="KAI9395139.1"/>
    <property type="molecule type" value="Genomic_DNA"/>
</dbReference>
<proteinExistence type="predicted"/>
<reference evidence="1 2" key="1">
    <citation type="journal article" date="2006" name="Science">
        <title>The genome of black cottonwood, Populus trichocarpa (Torr. &amp; Gray).</title>
        <authorList>
            <person name="Tuskan G.A."/>
            <person name="Difazio S."/>
            <person name="Jansson S."/>
            <person name="Bohlmann J."/>
            <person name="Grigoriev I."/>
            <person name="Hellsten U."/>
            <person name="Putnam N."/>
            <person name="Ralph S."/>
            <person name="Rombauts S."/>
            <person name="Salamov A."/>
            <person name="Schein J."/>
            <person name="Sterck L."/>
            <person name="Aerts A."/>
            <person name="Bhalerao R.R."/>
            <person name="Bhalerao R.P."/>
            <person name="Blaudez D."/>
            <person name="Boerjan W."/>
            <person name="Brun A."/>
            <person name="Brunner A."/>
            <person name="Busov V."/>
            <person name="Campbell M."/>
            <person name="Carlson J."/>
            <person name="Chalot M."/>
            <person name="Chapman J."/>
            <person name="Chen G.L."/>
            <person name="Cooper D."/>
            <person name="Coutinho P.M."/>
            <person name="Couturier J."/>
            <person name="Covert S."/>
            <person name="Cronk Q."/>
            <person name="Cunningham R."/>
            <person name="Davis J."/>
            <person name="Degroeve S."/>
            <person name="Dejardin A."/>
            <person name="Depamphilis C."/>
            <person name="Detter J."/>
            <person name="Dirks B."/>
            <person name="Dubchak I."/>
            <person name="Duplessis S."/>
            <person name="Ehlting J."/>
            <person name="Ellis B."/>
            <person name="Gendler K."/>
            <person name="Goodstein D."/>
            <person name="Gribskov M."/>
            <person name="Grimwood J."/>
            <person name="Groover A."/>
            <person name="Gunter L."/>
            <person name="Hamberger B."/>
            <person name="Heinze B."/>
            <person name="Helariutta Y."/>
            <person name="Henrissat B."/>
            <person name="Holligan D."/>
            <person name="Holt R."/>
            <person name="Huang W."/>
            <person name="Islam-Faridi N."/>
            <person name="Jones S."/>
            <person name="Jones-Rhoades M."/>
            <person name="Jorgensen R."/>
            <person name="Joshi C."/>
            <person name="Kangasjarvi J."/>
            <person name="Karlsson J."/>
            <person name="Kelleher C."/>
            <person name="Kirkpatrick R."/>
            <person name="Kirst M."/>
            <person name="Kohler A."/>
            <person name="Kalluri U."/>
            <person name="Larimer F."/>
            <person name="Leebens-Mack J."/>
            <person name="Leple J.C."/>
            <person name="Locascio P."/>
            <person name="Lou Y."/>
            <person name="Lucas S."/>
            <person name="Martin F."/>
            <person name="Montanini B."/>
            <person name="Napoli C."/>
            <person name="Nelson D.R."/>
            <person name="Nelson C."/>
            <person name="Nieminen K."/>
            <person name="Nilsson O."/>
            <person name="Pereda V."/>
            <person name="Peter G."/>
            <person name="Philippe R."/>
            <person name="Pilate G."/>
            <person name="Poliakov A."/>
            <person name="Razumovskaya J."/>
            <person name="Richardson P."/>
            <person name="Rinaldi C."/>
            <person name="Ritland K."/>
            <person name="Rouze P."/>
            <person name="Ryaboy D."/>
            <person name="Schmutz J."/>
            <person name="Schrader J."/>
            <person name="Segerman B."/>
            <person name="Shin H."/>
            <person name="Siddiqui A."/>
            <person name="Sterky F."/>
            <person name="Terry A."/>
            <person name="Tsai C.J."/>
            <person name="Uberbacher E."/>
            <person name="Unneberg P."/>
            <person name="Vahala J."/>
            <person name="Wall K."/>
            <person name="Wessler S."/>
            <person name="Yang G."/>
            <person name="Yin T."/>
            <person name="Douglas C."/>
            <person name="Marra M."/>
            <person name="Sandberg G."/>
            <person name="Van de Peer Y."/>
            <person name="Rokhsar D."/>
        </authorList>
    </citation>
    <scope>NUCLEOTIDE SEQUENCE [LARGE SCALE GENOMIC DNA]</scope>
    <source>
        <strain evidence="2">cv. Nisqually</strain>
    </source>
</reference>
<evidence type="ECO:0000313" key="1">
    <source>
        <dbReference type="EMBL" id="KAI9395139.1"/>
    </source>
</evidence>
<gene>
    <name evidence="1" type="ORF">POPTR_005G192466v4</name>
</gene>
<accession>A0ACC0T0T2</accession>